<dbReference type="RefSeq" id="WP_097128225.1">
    <property type="nucleotide sequence ID" value="NZ_OCMT01000001.1"/>
</dbReference>
<keyword evidence="2" id="KW-0808">Transferase</keyword>
<dbReference type="GO" id="GO:0070063">
    <property type="term" value="F:RNA polymerase binding"/>
    <property type="evidence" value="ECO:0007669"/>
    <property type="project" value="InterPro"/>
</dbReference>
<dbReference type="InterPro" id="IPR001437">
    <property type="entry name" value="Tscrpt_elong_fac_GreA/B_C"/>
</dbReference>
<dbReference type="Proteomes" id="UP000219281">
    <property type="component" value="Unassembled WGS sequence"/>
</dbReference>
<dbReference type="InterPro" id="IPR036953">
    <property type="entry name" value="GreA/GreB_C_sf"/>
</dbReference>
<dbReference type="AlphaFoldDB" id="A0A285ZQU0"/>
<dbReference type="PANTHER" id="PTHR30437">
    <property type="entry name" value="TRANSCRIPTION ELONGATION FACTOR GREA"/>
    <property type="match status" value="1"/>
</dbReference>
<dbReference type="GO" id="GO:0006354">
    <property type="term" value="P:DNA-templated transcription elongation"/>
    <property type="evidence" value="ECO:0007669"/>
    <property type="project" value="TreeGrafter"/>
</dbReference>
<keyword evidence="2" id="KW-0418">Kinase</keyword>
<dbReference type="Gene3D" id="3.10.50.30">
    <property type="entry name" value="Transcription elongation factor, GreA/GreB, C-terminal domain"/>
    <property type="match status" value="1"/>
</dbReference>
<dbReference type="PANTHER" id="PTHR30437:SF5">
    <property type="entry name" value="REGULATOR OF NUCLEOSIDE DIPHOSPHATE KINASE"/>
    <property type="match status" value="1"/>
</dbReference>
<dbReference type="GO" id="GO:0032784">
    <property type="term" value="P:regulation of DNA-templated transcription elongation"/>
    <property type="evidence" value="ECO:0007669"/>
    <property type="project" value="InterPro"/>
</dbReference>
<accession>A0A285ZQU0</accession>
<evidence type="ECO:0000313" key="2">
    <source>
        <dbReference type="EMBL" id="SOD12031.1"/>
    </source>
</evidence>
<organism evidence="2 3">
    <name type="scientific">Pedobacter xixiisoli</name>
    <dbReference type="NCBI Taxonomy" id="1476464"/>
    <lineage>
        <taxon>Bacteria</taxon>
        <taxon>Pseudomonadati</taxon>
        <taxon>Bacteroidota</taxon>
        <taxon>Sphingobacteriia</taxon>
        <taxon>Sphingobacteriales</taxon>
        <taxon>Sphingobacteriaceae</taxon>
        <taxon>Pedobacter</taxon>
    </lineage>
</organism>
<keyword evidence="3" id="KW-1185">Reference proteome</keyword>
<protein>
    <submittedName>
        <fullName evidence="2">Regulator of nucleoside diphosphate kinase</fullName>
    </submittedName>
</protein>
<proteinExistence type="predicted"/>
<dbReference type="Pfam" id="PF01272">
    <property type="entry name" value="GreA_GreB"/>
    <property type="match status" value="1"/>
</dbReference>
<sequence length="130" mass="14952">METKSILLSKSDYKFLNEHLEKAIMSDYNKSRLKEEVKNAQIFEDDELPTDVVSLYTEAKIEATDNGQTFVFKLVLPKDANIKQQKVSIFAPISIALWGYQTGDLINWEMPDGIKEFKIIAVRKLAENEH</sequence>
<dbReference type="GO" id="GO:0003677">
    <property type="term" value="F:DNA binding"/>
    <property type="evidence" value="ECO:0007669"/>
    <property type="project" value="InterPro"/>
</dbReference>
<gene>
    <name evidence="2" type="ORF">SAMN06297358_0458</name>
</gene>
<name>A0A285ZQU0_9SPHI</name>
<evidence type="ECO:0000259" key="1">
    <source>
        <dbReference type="Pfam" id="PF01272"/>
    </source>
</evidence>
<dbReference type="OrthoDB" id="192847at2"/>
<dbReference type="InterPro" id="IPR023459">
    <property type="entry name" value="Tscrpt_elong_fac_GreA/B_fam"/>
</dbReference>
<dbReference type="GO" id="GO:0016301">
    <property type="term" value="F:kinase activity"/>
    <property type="evidence" value="ECO:0007669"/>
    <property type="project" value="UniProtKB-KW"/>
</dbReference>
<evidence type="ECO:0000313" key="3">
    <source>
        <dbReference type="Proteomes" id="UP000219281"/>
    </source>
</evidence>
<dbReference type="EMBL" id="OCMT01000001">
    <property type="protein sequence ID" value="SOD12031.1"/>
    <property type="molecule type" value="Genomic_DNA"/>
</dbReference>
<dbReference type="SUPFAM" id="SSF54534">
    <property type="entry name" value="FKBP-like"/>
    <property type="match status" value="1"/>
</dbReference>
<reference evidence="3" key="1">
    <citation type="submission" date="2017-09" db="EMBL/GenBank/DDBJ databases">
        <authorList>
            <person name="Varghese N."/>
            <person name="Submissions S."/>
        </authorList>
    </citation>
    <scope>NUCLEOTIDE SEQUENCE [LARGE SCALE GENOMIC DNA]</scope>
    <source>
        <strain evidence="3">CGMCC 1.12803</strain>
    </source>
</reference>
<feature type="domain" description="Transcription elongation factor GreA/GreB C-terminal" evidence="1">
    <location>
        <begin position="49"/>
        <end position="123"/>
    </location>
</feature>